<evidence type="ECO:0000256" key="1">
    <source>
        <dbReference type="SAM" id="MobiDB-lite"/>
    </source>
</evidence>
<organism evidence="3 4">
    <name type="scientific">Striga asiatica</name>
    <name type="common">Asiatic witchweed</name>
    <name type="synonym">Buchnera asiatica</name>
    <dbReference type="NCBI Taxonomy" id="4170"/>
    <lineage>
        <taxon>Eukaryota</taxon>
        <taxon>Viridiplantae</taxon>
        <taxon>Streptophyta</taxon>
        <taxon>Embryophyta</taxon>
        <taxon>Tracheophyta</taxon>
        <taxon>Spermatophyta</taxon>
        <taxon>Magnoliopsida</taxon>
        <taxon>eudicotyledons</taxon>
        <taxon>Gunneridae</taxon>
        <taxon>Pentapetalae</taxon>
        <taxon>asterids</taxon>
        <taxon>lamiids</taxon>
        <taxon>Lamiales</taxon>
        <taxon>Orobanchaceae</taxon>
        <taxon>Buchnereae</taxon>
        <taxon>Striga</taxon>
    </lineage>
</organism>
<keyword evidence="4" id="KW-1185">Reference proteome</keyword>
<dbReference type="EMBL" id="BKCP01006959">
    <property type="protein sequence ID" value="GER44422.1"/>
    <property type="molecule type" value="Genomic_DNA"/>
</dbReference>
<evidence type="ECO:0000313" key="3">
    <source>
        <dbReference type="EMBL" id="GER44422.1"/>
    </source>
</evidence>
<feature type="chain" id="PRO_5022771648" evidence="2">
    <location>
        <begin position="21"/>
        <end position="230"/>
    </location>
</feature>
<dbReference type="Proteomes" id="UP000325081">
    <property type="component" value="Unassembled WGS sequence"/>
</dbReference>
<name>A0A5A7QHP3_STRAF</name>
<protein>
    <submittedName>
        <fullName evidence="3">Sur2 hydroxylase/desaturase</fullName>
    </submittedName>
</protein>
<evidence type="ECO:0000256" key="2">
    <source>
        <dbReference type="SAM" id="SignalP"/>
    </source>
</evidence>
<accession>A0A5A7QHP3</accession>
<dbReference type="AlphaFoldDB" id="A0A5A7QHP3"/>
<comment type="caution">
    <text evidence="3">The sequence shown here is derived from an EMBL/GenBank/DDBJ whole genome shotgun (WGS) entry which is preliminary data.</text>
</comment>
<evidence type="ECO:0000313" key="4">
    <source>
        <dbReference type="Proteomes" id="UP000325081"/>
    </source>
</evidence>
<feature type="signal peptide" evidence="2">
    <location>
        <begin position="1"/>
        <end position="20"/>
    </location>
</feature>
<gene>
    <name evidence="3" type="ORF">STAS_21324</name>
</gene>
<feature type="region of interest" description="Disordered" evidence="1">
    <location>
        <begin position="89"/>
        <end position="124"/>
    </location>
</feature>
<reference evidence="4" key="1">
    <citation type="journal article" date="2019" name="Curr. Biol.">
        <title>Genome Sequence of Striga asiatica Provides Insight into the Evolution of Plant Parasitism.</title>
        <authorList>
            <person name="Yoshida S."/>
            <person name="Kim S."/>
            <person name="Wafula E.K."/>
            <person name="Tanskanen J."/>
            <person name="Kim Y.M."/>
            <person name="Honaas L."/>
            <person name="Yang Z."/>
            <person name="Spallek T."/>
            <person name="Conn C.E."/>
            <person name="Ichihashi Y."/>
            <person name="Cheong K."/>
            <person name="Cui S."/>
            <person name="Der J.P."/>
            <person name="Gundlach H."/>
            <person name="Jiao Y."/>
            <person name="Hori C."/>
            <person name="Ishida J.K."/>
            <person name="Kasahara H."/>
            <person name="Kiba T."/>
            <person name="Kim M.S."/>
            <person name="Koo N."/>
            <person name="Laohavisit A."/>
            <person name="Lee Y.H."/>
            <person name="Lumba S."/>
            <person name="McCourt P."/>
            <person name="Mortimer J.C."/>
            <person name="Mutuku J.M."/>
            <person name="Nomura T."/>
            <person name="Sasaki-Sekimoto Y."/>
            <person name="Seto Y."/>
            <person name="Wang Y."/>
            <person name="Wakatake T."/>
            <person name="Sakakibara H."/>
            <person name="Demura T."/>
            <person name="Yamaguchi S."/>
            <person name="Yoneyama K."/>
            <person name="Manabe R.I."/>
            <person name="Nelson D.C."/>
            <person name="Schulman A.H."/>
            <person name="Timko M.P."/>
            <person name="dePamphilis C.W."/>
            <person name="Choi D."/>
            <person name="Shirasu K."/>
        </authorList>
    </citation>
    <scope>NUCLEOTIDE SEQUENCE [LARGE SCALE GENOMIC DNA]</scope>
    <source>
        <strain evidence="4">cv. UVA1</strain>
    </source>
</reference>
<sequence length="230" mass="25774">MEGFLRLMALLEFLRVAGLAHYYRPHTKKDEDDKNLVYKRGVTKGLLIQQKIEAEAQTWLDLVTNIEIAANYHTALKLYIIGEIISSKKTPKPESRKNEIPSTTSLKDERNPTTGTSTSAAKKPLNFEIDTQEASDISPLKKNLPIYLLLAFVLQYLPVGPPDHARGPLARFEILARTGDDSIRPRLHGEGVRLNVAAGAGAPIGLQPYSVVHRWVYKNRSNFNDCADRK</sequence>
<proteinExistence type="predicted"/>
<keyword evidence="2" id="KW-0732">Signal</keyword>